<name>A0A3S0P7E8_9BACT</name>
<keyword evidence="2" id="KW-1185">Reference proteome</keyword>
<dbReference type="RefSeq" id="WP_126677757.1">
    <property type="nucleotide sequence ID" value="NZ_CAUTIM010000005.1"/>
</dbReference>
<accession>A0A3S0P7E8</accession>
<reference evidence="1 2" key="1">
    <citation type="submission" date="2018-12" db="EMBL/GenBank/DDBJ databases">
        <title>Genome sequencing of Prevotella sp. KCOM 3155 (= JS262).</title>
        <authorList>
            <person name="Kook J.-K."/>
            <person name="Park S.-N."/>
            <person name="Lim Y.K."/>
        </authorList>
    </citation>
    <scope>NUCLEOTIDE SEQUENCE [LARGE SCALE GENOMIC DNA]</scope>
    <source>
        <strain evidence="1 2">KCOM 3155</strain>
    </source>
</reference>
<dbReference type="OrthoDB" id="1121857at2"/>
<dbReference type="Proteomes" id="UP000278983">
    <property type="component" value="Unassembled WGS sequence"/>
</dbReference>
<gene>
    <name evidence="1" type="ORF">EHV08_01990</name>
</gene>
<dbReference type="AlphaFoldDB" id="A0A3S0P7E8"/>
<organism evidence="1 2">
    <name type="scientific">Prevotella koreensis</name>
    <dbReference type="NCBI Taxonomy" id="2490854"/>
    <lineage>
        <taxon>Bacteria</taxon>
        <taxon>Pseudomonadati</taxon>
        <taxon>Bacteroidota</taxon>
        <taxon>Bacteroidia</taxon>
        <taxon>Bacteroidales</taxon>
        <taxon>Prevotellaceae</taxon>
        <taxon>Prevotella</taxon>
    </lineage>
</organism>
<evidence type="ECO:0000313" key="1">
    <source>
        <dbReference type="EMBL" id="RUL58661.1"/>
    </source>
</evidence>
<proteinExistence type="predicted"/>
<sequence>MANKRNLKKAINNVCENLFAECIASSLYNGKPDNEHVNIILASIININNDFVRRISHPEPGMTAKSYYNHLRNDFDKSVDEVIDNICNLG</sequence>
<dbReference type="EMBL" id="RYYU01000001">
    <property type="protein sequence ID" value="RUL58661.1"/>
    <property type="molecule type" value="Genomic_DNA"/>
</dbReference>
<evidence type="ECO:0000313" key="2">
    <source>
        <dbReference type="Proteomes" id="UP000278983"/>
    </source>
</evidence>
<protein>
    <submittedName>
        <fullName evidence="1">Uncharacterized protein</fullName>
    </submittedName>
</protein>
<comment type="caution">
    <text evidence="1">The sequence shown here is derived from an EMBL/GenBank/DDBJ whole genome shotgun (WGS) entry which is preliminary data.</text>
</comment>